<feature type="domain" description="CAF1B/HIR1 beta-propeller" evidence="15">
    <location>
        <begin position="27"/>
        <end position="382"/>
    </location>
</feature>
<dbReference type="InterPro" id="IPR055410">
    <property type="entry name" value="Beta-prop_CAF1B_HIR1"/>
</dbReference>
<reference evidence="16 17" key="2">
    <citation type="submission" date="2019-11" db="EMBL/GenBank/DDBJ databases">
        <authorList>
            <person name="Lu H."/>
        </authorList>
    </citation>
    <scope>NUCLEOTIDE SEQUENCE [LARGE SCALE GENOMIC DNA]</scope>
    <source>
        <strain evidence="16 17">FIM1</strain>
    </source>
</reference>
<reference evidence="16 17" key="1">
    <citation type="submission" date="2016-03" db="EMBL/GenBank/DDBJ databases">
        <title>How can Kluyveromyces marxianus grow so fast - potential evolutionary course in Saccharomyces Complex revealed by comparative genomics.</title>
        <authorList>
            <person name="Mo W."/>
            <person name="Lu W."/>
            <person name="Yang X."/>
            <person name="Qi J."/>
            <person name="Lv H."/>
        </authorList>
    </citation>
    <scope>NUCLEOTIDE SEQUENCE [LARGE SCALE GENOMIC DNA]</scope>
    <source>
        <strain evidence="16 17">FIM1</strain>
    </source>
</reference>
<evidence type="ECO:0000256" key="6">
    <source>
        <dbReference type="ARBA" id="ARBA00022737"/>
    </source>
</evidence>
<dbReference type="SMART" id="SM00320">
    <property type="entry name" value="WD40"/>
    <property type="match status" value="7"/>
</dbReference>
<dbReference type="PANTHER" id="PTHR13831:SF0">
    <property type="entry name" value="PROTEIN HIRA"/>
    <property type="match status" value="1"/>
</dbReference>
<protein>
    <recommendedName>
        <fullName evidence="12">Protein HIR</fullName>
    </recommendedName>
</protein>
<evidence type="ECO:0000256" key="12">
    <source>
        <dbReference type="RuleBase" id="RU364014"/>
    </source>
</evidence>
<dbReference type="SUPFAM" id="SSF50978">
    <property type="entry name" value="WD40 repeat-like"/>
    <property type="match status" value="1"/>
</dbReference>
<dbReference type="CDD" id="cd00200">
    <property type="entry name" value="WD40"/>
    <property type="match status" value="1"/>
</dbReference>
<dbReference type="InterPro" id="IPR036322">
    <property type="entry name" value="WD40_repeat_dom_sf"/>
</dbReference>
<evidence type="ECO:0000259" key="14">
    <source>
        <dbReference type="Pfam" id="PF07569"/>
    </source>
</evidence>
<feature type="repeat" description="WD" evidence="11">
    <location>
        <begin position="172"/>
        <end position="203"/>
    </location>
</feature>
<dbReference type="InterPro" id="IPR015943">
    <property type="entry name" value="WD40/YVTN_repeat-like_dom_sf"/>
</dbReference>
<dbReference type="Pfam" id="PF09453">
    <property type="entry name" value="HIRA_B"/>
    <property type="match status" value="1"/>
</dbReference>
<evidence type="ECO:0000256" key="8">
    <source>
        <dbReference type="ARBA" id="ARBA00023015"/>
    </source>
</evidence>
<evidence type="ECO:0000256" key="2">
    <source>
        <dbReference type="ARBA" id="ARBA00004123"/>
    </source>
</evidence>
<organism evidence="16 17">
    <name type="scientific">Kluyveromyces marxianus</name>
    <name type="common">Yeast</name>
    <name type="synonym">Candida kefyr</name>
    <dbReference type="NCBI Taxonomy" id="4911"/>
    <lineage>
        <taxon>Eukaryota</taxon>
        <taxon>Fungi</taxon>
        <taxon>Dikarya</taxon>
        <taxon>Ascomycota</taxon>
        <taxon>Saccharomycotina</taxon>
        <taxon>Saccharomycetes</taxon>
        <taxon>Saccharomycetales</taxon>
        <taxon>Saccharomycetaceae</taxon>
        <taxon>Kluyveromyces</taxon>
    </lineage>
</organism>
<dbReference type="Gene3D" id="2.130.10.10">
    <property type="entry name" value="YVTN repeat-like/Quinoprotein amine dehydrogenase"/>
    <property type="match status" value="2"/>
</dbReference>
<dbReference type="PROSITE" id="PS00678">
    <property type="entry name" value="WD_REPEATS_1"/>
    <property type="match status" value="1"/>
</dbReference>
<gene>
    <name evidence="16" type="primary">HIR1</name>
    <name evidence="16" type="ORF">FIM1_3245</name>
</gene>
<keyword evidence="7 12" id="KW-0156">Chromatin regulator</keyword>
<keyword evidence="5 11" id="KW-0853">WD repeat</keyword>
<keyword evidence="9 12" id="KW-0804">Transcription</keyword>
<evidence type="ECO:0000313" key="17">
    <source>
        <dbReference type="Proteomes" id="UP000422736"/>
    </source>
</evidence>
<dbReference type="PROSITE" id="PS50082">
    <property type="entry name" value="WD_REPEATS_2"/>
    <property type="match status" value="4"/>
</dbReference>
<keyword evidence="4 12" id="KW-0678">Repressor</keyword>
<dbReference type="Proteomes" id="UP000422736">
    <property type="component" value="Chromosome 5"/>
</dbReference>
<evidence type="ECO:0000256" key="13">
    <source>
        <dbReference type="SAM" id="MobiDB-lite"/>
    </source>
</evidence>
<feature type="domain" description="Protein HIRA-like C-terminal" evidence="14">
    <location>
        <begin position="741"/>
        <end position="829"/>
    </location>
</feature>
<dbReference type="InterPro" id="IPR019775">
    <property type="entry name" value="WD40_repeat_CS"/>
</dbReference>
<dbReference type="InterPro" id="IPR019015">
    <property type="entry name" value="HIRA_B_motif"/>
</dbReference>
<keyword evidence="8 12" id="KW-0805">Transcription regulation</keyword>
<sequence length="862" mass="96126">MKLLKLPWLQHREEHKSYEIYTCDVSPDSMRLATGGLDGKVRIWSVPDIVRFAKNPEIAMDKNVTLKPLSTMSRHAGSVTTVKFSPDGKYLASGSDDRILLIWELEAGPVQPMLGGESTDVEHWNVRRRLVAHDNDIQDICWAPDSSIMVSVGLDRSIIIWNGATFEKVKRFDVHQSHVKGVVFDPANKYFATASDDRTIKMFRYHKTGETSFSVEHVITEPFKGSPLTTYFRRLSWSPDGQHIAAPNAMNGPVSTVAIIERGTWESSISLVGHDQPTEVASFNPRIFKRKKAKAIEDKTEDGETIDVKKSRSADDVDCIVASSGQDKTLAIWSTSKARPILVAQDICSKSVTDMSWTPDGNVLFITSLDSSIVVLVFDDDEFGNAIPLEQNIEYLHRYGVDKDSLVFPETVDQLILEDEAKKSRKSTVDLSLLENRLGKPGTIAEPNILQVRSKKKVNLNDKKTADATNYEAPHVNILQVKRKNKITGVTEVLNDTVMKNGKKRVAPTLVSMGHSPDKGKKRATLQSGGSSLNSSLSQNSTKGGSEDRVSSANTLSKLQKSKLSKSSFNIPRLGIHTLIMGMKERARDNFFNQSSVESSLEENAVDVMQTPQPADQEVAEEHILTLNSKTTIDKIWRDEPNTRYLEFNSILPDADAVLREMGRIDDLYVLEVRNGVERSIQFDTEALYDNPTRVIGYHTGQRSFELFFPDVVLSCVGSMEMKTWVLATTTGQVYFIDTLGQARCPRISIGHKIIKLSTSGRHIVAITETALIYVWDLEKMTMTHKQIPLLPLLARDPITGNRARFTSKIKAIRVTENDHIEITMTDSDPISEQATTAAIQFNYSSDLCCWCSNAAELSASV</sequence>
<evidence type="ECO:0000313" key="16">
    <source>
        <dbReference type="EMBL" id="QGN16532.1"/>
    </source>
</evidence>
<dbReference type="Pfam" id="PF07569">
    <property type="entry name" value="Hira"/>
    <property type="match status" value="1"/>
</dbReference>
<evidence type="ECO:0000256" key="4">
    <source>
        <dbReference type="ARBA" id="ARBA00022491"/>
    </source>
</evidence>
<name>A0ABX6EWU2_KLUMA</name>
<keyword evidence="17" id="KW-1185">Reference proteome</keyword>
<dbReference type="PANTHER" id="PTHR13831">
    <property type="entry name" value="MEMBER OF THE HIR1 FAMILY OF WD-REPEAT PROTEINS"/>
    <property type="match status" value="1"/>
</dbReference>
<keyword evidence="10 12" id="KW-0539">Nucleus</keyword>
<evidence type="ECO:0000256" key="1">
    <source>
        <dbReference type="ARBA" id="ARBA00002677"/>
    </source>
</evidence>
<dbReference type="Pfam" id="PF24105">
    <property type="entry name" value="Beta-prop_CAF1B_HIR1"/>
    <property type="match status" value="1"/>
</dbReference>
<feature type="repeat" description="WD" evidence="11">
    <location>
        <begin position="130"/>
        <end position="171"/>
    </location>
</feature>
<dbReference type="EMBL" id="CP015058">
    <property type="protein sequence ID" value="QGN16532.1"/>
    <property type="molecule type" value="Genomic_DNA"/>
</dbReference>
<dbReference type="InterPro" id="IPR031120">
    <property type="entry name" value="HIR1-like"/>
</dbReference>
<proteinExistence type="inferred from homology"/>
<evidence type="ECO:0000256" key="3">
    <source>
        <dbReference type="ARBA" id="ARBA00007306"/>
    </source>
</evidence>
<dbReference type="InterPro" id="IPR011494">
    <property type="entry name" value="HIRA-like_C"/>
</dbReference>
<evidence type="ECO:0000256" key="9">
    <source>
        <dbReference type="ARBA" id="ARBA00023163"/>
    </source>
</evidence>
<dbReference type="InterPro" id="IPR001680">
    <property type="entry name" value="WD40_rpt"/>
</dbReference>
<dbReference type="PROSITE" id="PS50294">
    <property type="entry name" value="WD_REPEATS_REGION"/>
    <property type="match status" value="2"/>
</dbReference>
<feature type="repeat" description="WD" evidence="11">
    <location>
        <begin position="72"/>
        <end position="113"/>
    </location>
</feature>
<evidence type="ECO:0000256" key="5">
    <source>
        <dbReference type="ARBA" id="ARBA00022574"/>
    </source>
</evidence>
<comment type="subcellular location">
    <subcellularLocation>
        <location evidence="2 12">Nucleus</location>
    </subcellularLocation>
</comment>
<keyword evidence="6 12" id="KW-0677">Repeat</keyword>
<evidence type="ECO:0000259" key="15">
    <source>
        <dbReference type="Pfam" id="PF24105"/>
    </source>
</evidence>
<accession>A0ABX6EWU2</accession>
<comment type="similarity">
    <text evidence="3 12">Belongs to the WD repeat HIR1 family.</text>
</comment>
<feature type="compositionally biased region" description="Low complexity" evidence="13">
    <location>
        <begin position="527"/>
        <end position="541"/>
    </location>
</feature>
<evidence type="ECO:0000256" key="11">
    <source>
        <dbReference type="PROSITE-ProRule" id="PRU00221"/>
    </source>
</evidence>
<comment type="function">
    <text evidence="1 12">Required for replication-independent chromatin assembly and for the periodic repression of histone gene transcription during the cell cycle.</text>
</comment>
<evidence type="ECO:0000256" key="10">
    <source>
        <dbReference type="ARBA" id="ARBA00023242"/>
    </source>
</evidence>
<feature type="region of interest" description="Disordered" evidence="13">
    <location>
        <begin position="504"/>
        <end position="562"/>
    </location>
</feature>
<evidence type="ECO:0000256" key="7">
    <source>
        <dbReference type="ARBA" id="ARBA00022853"/>
    </source>
</evidence>
<feature type="repeat" description="WD" evidence="11">
    <location>
        <begin position="13"/>
        <end position="46"/>
    </location>
</feature>